<accession>A0A1S7FVP8</accession>
<feature type="transmembrane region" description="Helical" evidence="1">
    <location>
        <begin position="34"/>
        <end position="52"/>
    </location>
</feature>
<dbReference type="AlphaFoldDB" id="A0A1S7FVP8"/>
<feature type="transmembrane region" description="Helical" evidence="1">
    <location>
        <begin position="199"/>
        <end position="220"/>
    </location>
</feature>
<name>A0A1S7FVP8_9LIST</name>
<organism evidence="2 3">
    <name type="scientific">Listeria weihenstephanensis</name>
    <dbReference type="NCBI Taxonomy" id="1006155"/>
    <lineage>
        <taxon>Bacteria</taxon>
        <taxon>Bacillati</taxon>
        <taxon>Bacillota</taxon>
        <taxon>Bacilli</taxon>
        <taxon>Bacillales</taxon>
        <taxon>Listeriaceae</taxon>
        <taxon>Listeria</taxon>
    </lineage>
</organism>
<feature type="transmembrane region" description="Helical" evidence="1">
    <location>
        <begin position="104"/>
        <end position="127"/>
    </location>
</feature>
<proteinExistence type="predicted"/>
<feature type="transmembrane region" description="Helical" evidence="1">
    <location>
        <begin position="177"/>
        <end position="193"/>
    </location>
</feature>
<dbReference type="EMBL" id="CP011102">
    <property type="protein sequence ID" value="AQY51526.1"/>
    <property type="molecule type" value="Genomic_DNA"/>
</dbReference>
<keyword evidence="1" id="KW-0812">Transmembrane</keyword>
<dbReference type="RefSeq" id="WP_036060812.1">
    <property type="nucleotide sequence ID" value="NZ_CP011102.1"/>
</dbReference>
<reference evidence="3" key="1">
    <citation type="submission" date="2015-03" db="EMBL/GenBank/DDBJ databases">
        <authorList>
            <person name="Ferrari E."/>
            <person name="Walter M.C."/>
            <person name="Huptas C."/>
            <person name="Scherer S."/>
            <person name="Mueller-Herbst S."/>
        </authorList>
    </citation>
    <scope>NUCLEOTIDE SEQUENCE [LARGE SCALE GENOMIC DNA]</scope>
    <source>
        <strain evidence="3">LWP01</strain>
    </source>
</reference>
<keyword evidence="1" id="KW-1133">Transmembrane helix</keyword>
<evidence type="ECO:0000313" key="3">
    <source>
        <dbReference type="Proteomes" id="UP000223060"/>
    </source>
</evidence>
<dbReference type="KEGG" id="lwi:UE46_11095"/>
<feature type="transmembrane region" description="Helical" evidence="1">
    <location>
        <begin position="133"/>
        <end position="156"/>
    </location>
</feature>
<keyword evidence="3" id="KW-1185">Reference proteome</keyword>
<sequence length="260" mass="29728">MNNNEIQESEYIKKGYEILYGKLGLSPMQGANRLYYGLAILAIGFALGSYIVPNPSNKLLPDMLAIMINAYSIITVCFCLFSCIRIRAIYRTPQPWKYGLEFSIYFCFVLFLFAFGAIFIAFTMAVYLYNSAFIFPIMSLAFWLISVIAYSLFYIYRGRKKRSGVRKQPKMGNIGKFQILGGVVGGLVVFLYSPQIETLGYIAFLLLPVFSSFPFVSFIFDVFCLQYKKGIDFDAYYAVIDGINPEKNYPPNYGEKKKKR</sequence>
<evidence type="ECO:0000313" key="2">
    <source>
        <dbReference type="EMBL" id="AQY51526.1"/>
    </source>
</evidence>
<dbReference type="Proteomes" id="UP000223060">
    <property type="component" value="Chromosome"/>
</dbReference>
<gene>
    <name evidence="2" type="ORF">UE46_11095</name>
</gene>
<protein>
    <submittedName>
        <fullName evidence="2">Uncharacterized protein</fullName>
    </submittedName>
</protein>
<feature type="transmembrane region" description="Helical" evidence="1">
    <location>
        <begin position="64"/>
        <end position="84"/>
    </location>
</feature>
<evidence type="ECO:0000256" key="1">
    <source>
        <dbReference type="SAM" id="Phobius"/>
    </source>
</evidence>
<keyword evidence="1" id="KW-0472">Membrane</keyword>